<gene>
    <name evidence="1" type="ORF">VW23_014320</name>
</gene>
<protein>
    <submittedName>
        <fullName evidence="1">Uncharacterized protein</fullName>
    </submittedName>
</protein>
<reference evidence="1 2" key="1">
    <citation type="journal article" date="2015" name="Genome Announc.">
        <title>Genome Assemblies of Three Soil-Associated Devosia species: D. insulae, D. limi, and D. soli.</title>
        <authorList>
            <person name="Hassan Y.I."/>
            <person name="Lepp D."/>
            <person name="Zhou T."/>
        </authorList>
    </citation>
    <scope>NUCLEOTIDE SEQUENCE [LARGE SCALE GENOMIC DNA]</scope>
    <source>
        <strain evidence="1 2">DS-56</strain>
    </source>
</reference>
<sequence length="161" mass="17938">MDEVKMAAAAGHYTVLLFSVTDRQLFPVSTWAFEQAQGSRASVLRRNVGSLVMGRDGVVRRIDGIDRIGPVNKKFPRIILDLMFGLVRISVRFSHPLPYSTDDLRKLIIGYLESDDSQQNMELEDADDMATAVARLHSAATNQELFEAFVLPSPDDALDLL</sequence>
<proteinExistence type="predicted"/>
<evidence type="ECO:0000313" key="1">
    <source>
        <dbReference type="EMBL" id="OEO31848.1"/>
    </source>
</evidence>
<organism evidence="1 2">
    <name type="scientific">Devosia insulae DS-56</name>
    <dbReference type="NCBI Taxonomy" id="1116389"/>
    <lineage>
        <taxon>Bacteria</taxon>
        <taxon>Pseudomonadati</taxon>
        <taxon>Pseudomonadota</taxon>
        <taxon>Alphaproteobacteria</taxon>
        <taxon>Hyphomicrobiales</taxon>
        <taxon>Devosiaceae</taxon>
        <taxon>Devosia</taxon>
    </lineage>
</organism>
<dbReference type="RefSeq" id="WP_069908987.1">
    <property type="nucleotide sequence ID" value="NZ_LAJE02000118.1"/>
</dbReference>
<dbReference type="Proteomes" id="UP000095463">
    <property type="component" value="Unassembled WGS sequence"/>
</dbReference>
<comment type="caution">
    <text evidence="1">The sequence shown here is derived from an EMBL/GenBank/DDBJ whole genome shotgun (WGS) entry which is preliminary data.</text>
</comment>
<dbReference type="AlphaFoldDB" id="A0A1E5XTC1"/>
<evidence type="ECO:0000313" key="2">
    <source>
        <dbReference type="Proteomes" id="UP000095463"/>
    </source>
</evidence>
<dbReference type="EMBL" id="LAJE02000118">
    <property type="protein sequence ID" value="OEO31848.1"/>
    <property type="molecule type" value="Genomic_DNA"/>
</dbReference>
<accession>A0A1E5XTC1</accession>
<name>A0A1E5XTC1_9HYPH</name>
<keyword evidence="2" id="KW-1185">Reference proteome</keyword>